<dbReference type="Proteomes" id="UP000030816">
    <property type="component" value="Unassembled WGS sequence"/>
</dbReference>
<evidence type="ECO:0000313" key="2">
    <source>
        <dbReference type="EMBL" id="KHN95338.1"/>
    </source>
</evidence>
<protein>
    <submittedName>
        <fullName evidence="2">Uncharacterized protein</fullName>
    </submittedName>
</protein>
<feature type="compositionally biased region" description="Basic residues" evidence="1">
    <location>
        <begin position="110"/>
        <end position="123"/>
    </location>
</feature>
<feature type="compositionally biased region" description="Pro residues" evidence="1">
    <location>
        <begin position="55"/>
        <end position="67"/>
    </location>
</feature>
<feature type="region of interest" description="Disordered" evidence="1">
    <location>
        <begin position="1"/>
        <end position="28"/>
    </location>
</feature>
<feature type="region of interest" description="Disordered" evidence="1">
    <location>
        <begin position="105"/>
        <end position="127"/>
    </location>
</feature>
<evidence type="ECO:0000256" key="1">
    <source>
        <dbReference type="SAM" id="MobiDB-lite"/>
    </source>
</evidence>
<evidence type="ECO:0000313" key="3">
    <source>
        <dbReference type="Proteomes" id="UP000030816"/>
    </source>
</evidence>
<accession>A0A0B2WN39</accession>
<feature type="region of interest" description="Disordered" evidence="1">
    <location>
        <begin position="169"/>
        <end position="204"/>
    </location>
</feature>
<feature type="region of interest" description="Disordered" evidence="1">
    <location>
        <begin position="47"/>
        <end position="68"/>
    </location>
</feature>
<dbReference type="EMBL" id="AZHE01000024">
    <property type="protein sequence ID" value="KHN95338.1"/>
    <property type="molecule type" value="Genomic_DNA"/>
</dbReference>
<comment type="caution">
    <text evidence="2">The sequence shown here is derived from an EMBL/GenBank/DDBJ whole genome shotgun (WGS) entry which is preliminary data.</text>
</comment>
<dbReference type="GeneID" id="63741297"/>
<keyword evidence="3" id="KW-1185">Reference proteome</keyword>
<gene>
    <name evidence="2" type="ORF">MAM_06842</name>
</gene>
<dbReference type="OrthoDB" id="4928090at2759"/>
<organism evidence="2 3">
    <name type="scientific">Metarhizium album (strain ARSEF 1941)</name>
    <dbReference type="NCBI Taxonomy" id="1081103"/>
    <lineage>
        <taxon>Eukaryota</taxon>
        <taxon>Fungi</taxon>
        <taxon>Dikarya</taxon>
        <taxon>Ascomycota</taxon>
        <taxon>Pezizomycotina</taxon>
        <taxon>Sordariomycetes</taxon>
        <taxon>Hypocreomycetidae</taxon>
        <taxon>Hypocreales</taxon>
        <taxon>Clavicipitaceae</taxon>
        <taxon>Metarhizium</taxon>
    </lineage>
</organism>
<dbReference type="STRING" id="1081103.A0A0B2WN39"/>
<dbReference type="HOGENOM" id="CLU_082153_0_0_1"/>
<feature type="compositionally biased region" description="Low complexity" evidence="1">
    <location>
        <begin position="1"/>
        <end position="12"/>
    </location>
</feature>
<reference evidence="2 3" key="1">
    <citation type="journal article" date="2014" name="Proc. Natl. Acad. Sci. U.S.A.">
        <title>Trajectory and genomic determinants of fungal-pathogen speciation and host adaptation.</title>
        <authorList>
            <person name="Hu X."/>
            <person name="Xiao G."/>
            <person name="Zheng P."/>
            <person name="Shang Y."/>
            <person name="Su Y."/>
            <person name="Zhang X."/>
            <person name="Liu X."/>
            <person name="Zhan S."/>
            <person name="St Leger R.J."/>
            <person name="Wang C."/>
        </authorList>
    </citation>
    <scope>NUCLEOTIDE SEQUENCE [LARGE SCALE GENOMIC DNA]</scope>
    <source>
        <strain evidence="2 3">ARSEF 1941</strain>
    </source>
</reference>
<proteinExistence type="predicted"/>
<dbReference type="AlphaFoldDB" id="A0A0B2WN39"/>
<sequence length="219" mass="25257">MGMQKSSPASSLPWPPPKLTYPLAGRRNGAKTRLYLARPEPDIVTSRRRVTRIIPPTPPPCEEPIPVPVVEEPAPEPCPCPPAPCPSPPALPAPEPQIEVIAVDVEPRVKSAKSSRSRSRSRSHVREKEVYVKRDRFIPVPVPVPVPAESRYETYRYVEAPRRCVEPPRERKMIEDNQERVTHVHVHTEDREASRDRRPFRDRDYYDREYYETGNYGRR</sequence>
<dbReference type="RefSeq" id="XP_040676404.1">
    <property type="nucleotide sequence ID" value="XM_040825640.1"/>
</dbReference>
<name>A0A0B2WN39_METAS</name>